<evidence type="ECO:0000313" key="4">
    <source>
        <dbReference type="Proteomes" id="UP000248827"/>
    </source>
</evidence>
<organism evidence="1 3">
    <name type="scientific">Paenibacillus pabuli</name>
    <dbReference type="NCBI Taxonomy" id="1472"/>
    <lineage>
        <taxon>Bacteria</taxon>
        <taxon>Bacillati</taxon>
        <taxon>Bacillota</taxon>
        <taxon>Bacilli</taxon>
        <taxon>Bacillales</taxon>
        <taxon>Paenibacillaceae</taxon>
        <taxon>Paenibacillus</taxon>
    </lineage>
</organism>
<gene>
    <name evidence="2" type="ORF">DET54_106261</name>
    <name evidence="1" type="ORF">DET56_12212</name>
</gene>
<dbReference type="Proteomes" id="UP000247078">
    <property type="component" value="Unassembled WGS sequence"/>
</dbReference>
<evidence type="ECO:0000313" key="1">
    <source>
        <dbReference type="EMBL" id="PWW32877.1"/>
    </source>
</evidence>
<reference evidence="1 3" key="1">
    <citation type="submission" date="2018-05" db="EMBL/GenBank/DDBJ databases">
        <title>Freshwater and sediment microbial communities from various areas in North America, analyzing microbe dynamics in response to fracking.</title>
        <authorList>
            <person name="Lamendella R."/>
        </authorList>
    </citation>
    <scope>NUCLEOTIDE SEQUENCE [LARGE SCALE GENOMIC DNA]</scope>
    <source>
        <strain evidence="1 3">DB-3</strain>
        <strain evidence="2 4">NG-13</strain>
    </source>
</reference>
<accession>A0A855Y2C6</accession>
<sequence length="56" mass="6265">MDKKVAAACIAGGFFMDTGKFYLIPDFYTNWDSRLLLCCKGSPASRVTLLQADDLW</sequence>
<keyword evidence="4" id="KW-1185">Reference proteome</keyword>
<dbReference type="AlphaFoldDB" id="A0A855Y2C6"/>
<evidence type="ECO:0000313" key="2">
    <source>
        <dbReference type="EMBL" id="RAI96902.1"/>
    </source>
</evidence>
<dbReference type="EMBL" id="QLLI01000006">
    <property type="protein sequence ID" value="RAI96902.1"/>
    <property type="molecule type" value="Genomic_DNA"/>
</dbReference>
<evidence type="ECO:0000313" key="3">
    <source>
        <dbReference type="Proteomes" id="UP000247078"/>
    </source>
</evidence>
<proteinExistence type="predicted"/>
<protein>
    <submittedName>
        <fullName evidence="1">Uncharacterized protein</fullName>
    </submittedName>
</protein>
<name>A0A855Y2C6_9BACL</name>
<comment type="caution">
    <text evidence="1">The sequence shown here is derived from an EMBL/GenBank/DDBJ whole genome shotgun (WGS) entry which is preliminary data.</text>
</comment>
<dbReference type="Proteomes" id="UP000248827">
    <property type="component" value="Unassembled WGS sequence"/>
</dbReference>
<dbReference type="EMBL" id="QGTZ01000022">
    <property type="protein sequence ID" value="PWW32877.1"/>
    <property type="molecule type" value="Genomic_DNA"/>
</dbReference>